<protein>
    <submittedName>
        <fullName evidence="2">Uncharacterized protein</fullName>
    </submittedName>
</protein>
<evidence type="ECO:0000313" key="3">
    <source>
        <dbReference type="Proteomes" id="UP000054538"/>
    </source>
</evidence>
<reference evidence="2 3" key="1">
    <citation type="submission" date="2014-04" db="EMBL/GenBank/DDBJ databases">
        <authorList>
            <consortium name="DOE Joint Genome Institute"/>
            <person name="Kuo A."/>
            <person name="Kohler A."/>
            <person name="Jargeat P."/>
            <person name="Nagy L.G."/>
            <person name="Floudas D."/>
            <person name="Copeland A."/>
            <person name="Barry K.W."/>
            <person name="Cichocki N."/>
            <person name="Veneault-Fourrey C."/>
            <person name="LaButti K."/>
            <person name="Lindquist E.A."/>
            <person name="Lipzen A."/>
            <person name="Lundell T."/>
            <person name="Morin E."/>
            <person name="Murat C."/>
            <person name="Sun H."/>
            <person name="Tunlid A."/>
            <person name="Henrissat B."/>
            <person name="Grigoriev I.V."/>
            <person name="Hibbett D.S."/>
            <person name="Martin F."/>
            <person name="Nordberg H.P."/>
            <person name="Cantor M.N."/>
            <person name="Hua S.X."/>
        </authorList>
    </citation>
    <scope>NUCLEOTIDE SEQUENCE [LARGE SCALE GENOMIC DNA]</scope>
    <source>
        <strain evidence="2 3">Ve08.2h10</strain>
    </source>
</reference>
<proteinExistence type="predicted"/>
<evidence type="ECO:0000256" key="1">
    <source>
        <dbReference type="SAM" id="MobiDB-lite"/>
    </source>
</evidence>
<evidence type="ECO:0000313" key="2">
    <source>
        <dbReference type="EMBL" id="KIK97104.1"/>
    </source>
</evidence>
<dbReference type="AlphaFoldDB" id="A0A0D0E6H7"/>
<keyword evidence="3" id="KW-1185">Reference proteome</keyword>
<dbReference type="InParanoid" id="A0A0D0E6H7"/>
<gene>
    <name evidence="2" type="ORF">PAXRUDRAFT_825275</name>
</gene>
<feature type="region of interest" description="Disordered" evidence="1">
    <location>
        <begin position="1"/>
        <end position="24"/>
    </location>
</feature>
<accession>A0A0D0E6H7</accession>
<dbReference type="EMBL" id="KN824952">
    <property type="protein sequence ID" value="KIK97104.1"/>
    <property type="molecule type" value="Genomic_DNA"/>
</dbReference>
<dbReference type="HOGENOM" id="CLU_2979723_0_0_1"/>
<sequence length="58" mass="6250">MLEPSSKRLRGAMPSQRSWHTKKSAAASGLSIFRPVSRTQAQSAPDHVVSICSRVVAS</sequence>
<organism evidence="2 3">
    <name type="scientific">Paxillus rubicundulus Ve08.2h10</name>
    <dbReference type="NCBI Taxonomy" id="930991"/>
    <lineage>
        <taxon>Eukaryota</taxon>
        <taxon>Fungi</taxon>
        <taxon>Dikarya</taxon>
        <taxon>Basidiomycota</taxon>
        <taxon>Agaricomycotina</taxon>
        <taxon>Agaricomycetes</taxon>
        <taxon>Agaricomycetidae</taxon>
        <taxon>Boletales</taxon>
        <taxon>Paxilineae</taxon>
        <taxon>Paxillaceae</taxon>
        <taxon>Paxillus</taxon>
    </lineage>
</organism>
<reference evidence="3" key="2">
    <citation type="submission" date="2015-01" db="EMBL/GenBank/DDBJ databases">
        <title>Evolutionary Origins and Diversification of the Mycorrhizal Mutualists.</title>
        <authorList>
            <consortium name="DOE Joint Genome Institute"/>
            <consortium name="Mycorrhizal Genomics Consortium"/>
            <person name="Kohler A."/>
            <person name="Kuo A."/>
            <person name="Nagy L.G."/>
            <person name="Floudas D."/>
            <person name="Copeland A."/>
            <person name="Barry K.W."/>
            <person name="Cichocki N."/>
            <person name="Veneault-Fourrey C."/>
            <person name="LaButti K."/>
            <person name="Lindquist E.A."/>
            <person name="Lipzen A."/>
            <person name="Lundell T."/>
            <person name="Morin E."/>
            <person name="Murat C."/>
            <person name="Riley R."/>
            <person name="Ohm R."/>
            <person name="Sun H."/>
            <person name="Tunlid A."/>
            <person name="Henrissat B."/>
            <person name="Grigoriev I.V."/>
            <person name="Hibbett D.S."/>
            <person name="Martin F."/>
        </authorList>
    </citation>
    <scope>NUCLEOTIDE SEQUENCE [LARGE SCALE GENOMIC DNA]</scope>
    <source>
        <strain evidence="3">Ve08.2h10</strain>
    </source>
</reference>
<dbReference type="Proteomes" id="UP000054538">
    <property type="component" value="Unassembled WGS sequence"/>
</dbReference>
<name>A0A0D0E6H7_9AGAM</name>